<dbReference type="AlphaFoldDB" id="A0A660E909"/>
<sequence length="249" mass="27603">MILIILMLGLILFIVGFLAGATKPQRWTIGGIGLILLVSAATLMIGNDTQHWGMHQTTKTTTTSLTSAVKNDYVDLLLYEPIKHAKTEKVYVYRQASHTKVQHTATSLKTKNTVTTTAQSSAKLVTTTKHWEYKSGLWRWLYTWTGHHSALISTHNTFKLPKTWTTLSVSQAKWLAKQAKAQEKAAKVTLAKTVAAQVKQARQADPSMTTTQVATLTKKIQTAATKAAEKQAPTLITKLIKQTKQQSIY</sequence>
<evidence type="ECO:0000256" key="1">
    <source>
        <dbReference type="SAM" id="Phobius"/>
    </source>
</evidence>
<keyword evidence="1" id="KW-0812">Transmembrane</keyword>
<feature type="transmembrane region" description="Helical" evidence="1">
    <location>
        <begin position="29"/>
        <end position="46"/>
    </location>
</feature>
<dbReference type="Pfam" id="PF16069">
    <property type="entry name" value="DUF4811"/>
    <property type="match status" value="1"/>
</dbReference>
<evidence type="ECO:0000313" key="2">
    <source>
        <dbReference type="EMBL" id="VDG29579.1"/>
    </source>
</evidence>
<reference evidence="2 3" key="1">
    <citation type="submission" date="2018-11" db="EMBL/GenBank/DDBJ databases">
        <authorList>
            <person name="Wuyts S."/>
        </authorList>
    </citation>
    <scope>NUCLEOTIDE SEQUENCE [LARGE SCALE GENOMIC DNA]</scope>
    <source>
        <strain evidence="2">Lactobacillus mudanjiangensis AMBF249</strain>
    </source>
</reference>
<organism evidence="2 3">
    <name type="scientific">Lactiplantibacillus mudanjiangensis</name>
    <dbReference type="NCBI Taxonomy" id="1296538"/>
    <lineage>
        <taxon>Bacteria</taxon>
        <taxon>Bacillati</taxon>
        <taxon>Bacillota</taxon>
        <taxon>Bacilli</taxon>
        <taxon>Lactobacillales</taxon>
        <taxon>Lactobacillaceae</taxon>
        <taxon>Lactiplantibacillus</taxon>
    </lineage>
</organism>
<protein>
    <recommendedName>
        <fullName evidence="4">DUF4811 domain-containing protein</fullName>
    </recommendedName>
</protein>
<proteinExistence type="predicted"/>
<dbReference type="OrthoDB" id="2249491at2"/>
<keyword evidence="1" id="KW-1133">Transmembrane helix</keyword>
<gene>
    <name evidence="2" type="ORF">MUDAN_MDHGFNIF_01139</name>
</gene>
<dbReference type="InterPro" id="IPR032083">
    <property type="entry name" value="DUF4811"/>
</dbReference>
<keyword evidence="1" id="KW-0472">Membrane</keyword>
<dbReference type="Proteomes" id="UP000289996">
    <property type="component" value="Unassembled WGS sequence"/>
</dbReference>
<dbReference type="RefSeq" id="WP_130845191.1">
    <property type="nucleotide sequence ID" value="NZ_BJDY01000004.1"/>
</dbReference>
<name>A0A660E909_9LACO</name>
<keyword evidence="3" id="KW-1185">Reference proteome</keyword>
<evidence type="ECO:0008006" key="4">
    <source>
        <dbReference type="Google" id="ProtNLM"/>
    </source>
</evidence>
<dbReference type="EMBL" id="UYIG01000141">
    <property type="protein sequence ID" value="VDG29579.1"/>
    <property type="molecule type" value="Genomic_DNA"/>
</dbReference>
<accession>A0A660E909</accession>
<evidence type="ECO:0000313" key="3">
    <source>
        <dbReference type="Proteomes" id="UP000289996"/>
    </source>
</evidence>